<evidence type="ECO:0000313" key="2">
    <source>
        <dbReference type="EMBL" id="SEN86500.1"/>
    </source>
</evidence>
<dbReference type="EMBL" id="FOCL01000004">
    <property type="protein sequence ID" value="SEN86500.1"/>
    <property type="molecule type" value="Genomic_DNA"/>
</dbReference>
<evidence type="ECO:0008006" key="4">
    <source>
        <dbReference type="Google" id="ProtNLM"/>
    </source>
</evidence>
<organism evidence="2 3">
    <name type="scientific">Mucilaginibacter gossypiicola</name>
    <dbReference type="NCBI Taxonomy" id="551995"/>
    <lineage>
        <taxon>Bacteria</taxon>
        <taxon>Pseudomonadati</taxon>
        <taxon>Bacteroidota</taxon>
        <taxon>Sphingobacteriia</taxon>
        <taxon>Sphingobacteriales</taxon>
        <taxon>Sphingobacteriaceae</taxon>
        <taxon>Mucilaginibacter</taxon>
    </lineage>
</organism>
<name>A0A1H8K0M1_9SPHI</name>
<gene>
    <name evidence="2" type="ORF">SAMN05192574_104397</name>
</gene>
<feature type="signal peptide" evidence="1">
    <location>
        <begin position="1"/>
        <end position="23"/>
    </location>
</feature>
<dbReference type="Proteomes" id="UP000198942">
    <property type="component" value="Unassembled WGS sequence"/>
</dbReference>
<sequence>MKRSLMPVLTGLGLCLAQISAQAQDYKEHVSKQFTLQGTASGTTLAIYNVFGSINVQGYSGNQVSIEIDETIRGNESSDVEQGKKEFKLGFEQKADSIIAYTAEPYDSRPRRNWNRDEEHRHVHYTVKLEYTVKVPYGMNLCVSTVNDGNVEVKDVYGALKVNNVNGGITIANAKGTTSAHTINGPLSVTYLSVPPDASSYYTLNGKLEVTYPANLAADLEFKSMNGQFYTDFADAEVLPTRVSKTESKSGAGTTYKLSKNNGVRIGAGGKLFKFETLNGNIYIKKQQ</sequence>
<dbReference type="RefSeq" id="WP_091211477.1">
    <property type="nucleotide sequence ID" value="NZ_FOCL01000004.1"/>
</dbReference>
<dbReference type="STRING" id="551995.SAMN05192574_104397"/>
<dbReference type="OrthoDB" id="937739at2"/>
<evidence type="ECO:0000256" key="1">
    <source>
        <dbReference type="SAM" id="SignalP"/>
    </source>
</evidence>
<keyword evidence="1" id="KW-0732">Signal</keyword>
<proteinExistence type="predicted"/>
<evidence type="ECO:0000313" key="3">
    <source>
        <dbReference type="Proteomes" id="UP000198942"/>
    </source>
</evidence>
<protein>
    <recommendedName>
        <fullName evidence="4">Adhesin domain-containing protein</fullName>
    </recommendedName>
</protein>
<keyword evidence="3" id="KW-1185">Reference proteome</keyword>
<dbReference type="AlphaFoldDB" id="A0A1H8K0M1"/>
<feature type="chain" id="PRO_5011674767" description="Adhesin domain-containing protein" evidence="1">
    <location>
        <begin position="24"/>
        <end position="288"/>
    </location>
</feature>
<reference evidence="3" key="1">
    <citation type="submission" date="2016-10" db="EMBL/GenBank/DDBJ databases">
        <authorList>
            <person name="Varghese N."/>
            <person name="Submissions S."/>
        </authorList>
    </citation>
    <scope>NUCLEOTIDE SEQUENCE [LARGE SCALE GENOMIC DNA]</scope>
    <source>
        <strain evidence="3">Gh-48</strain>
    </source>
</reference>
<accession>A0A1H8K0M1</accession>